<feature type="region of interest" description="Disordered" evidence="1">
    <location>
        <begin position="392"/>
        <end position="415"/>
    </location>
</feature>
<evidence type="ECO:0000313" key="2">
    <source>
        <dbReference type="EMBL" id="KAH7347778.1"/>
    </source>
</evidence>
<protein>
    <submittedName>
        <fullName evidence="2">ARS binding protein 2</fullName>
    </submittedName>
</protein>
<feature type="compositionally biased region" description="Low complexity" evidence="1">
    <location>
        <begin position="294"/>
        <end position="312"/>
    </location>
</feature>
<organism evidence="2 3">
    <name type="scientific">Plectosphaerella cucumerina</name>
    <dbReference type="NCBI Taxonomy" id="40658"/>
    <lineage>
        <taxon>Eukaryota</taxon>
        <taxon>Fungi</taxon>
        <taxon>Dikarya</taxon>
        <taxon>Ascomycota</taxon>
        <taxon>Pezizomycotina</taxon>
        <taxon>Sordariomycetes</taxon>
        <taxon>Hypocreomycetidae</taxon>
        <taxon>Glomerellales</taxon>
        <taxon>Plectosphaerellaceae</taxon>
        <taxon>Plectosphaerella</taxon>
    </lineage>
</organism>
<evidence type="ECO:0000256" key="1">
    <source>
        <dbReference type="SAM" id="MobiDB-lite"/>
    </source>
</evidence>
<proteinExistence type="predicted"/>
<dbReference type="Pfam" id="PF09441">
    <property type="entry name" value="Abp2"/>
    <property type="match status" value="1"/>
</dbReference>
<keyword evidence="3" id="KW-1185">Reference proteome</keyword>
<dbReference type="Proteomes" id="UP000813385">
    <property type="component" value="Unassembled WGS sequence"/>
</dbReference>
<comment type="caution">
    <text evidence="2">The sequence shown here is derived from an EMBL/GenBank/DDBJ whole genome shotgun (WGS) entry which is preliminary data.</text>
</comment>
<name>A0A8K0WYL1_9PEZI</name>
<dbReference type="PANTHER" id="PTHR42048:SF1">
    <property type="entry name" value="ARS-BINDING PROTEIN 2"/>
    <property type="match status" value="1"/>
</dbReference>
<gene>
    <name evidence="2" type="ORF">B0T11DRAFT_343857</name>
</gene>
<feature type="region of interest" description="Disordered" evidence="1">
    <location>
        <begin position="555"/>
        <end position="582"/>
    </location>
</feature>
<dbReference type="GO" id="GO:0003688">
    <property type="term" value="F:DNA replication origin binding"/>
    <property type="evidence" value="ECO:0007669"/>
    <property type="project" value="TreeGrafter"/>
</dbReference>
<sequence>MAAAENPAHPGRPPLPDRSVSPDTIEDAYVAFILHCNPAVPFTSKTTPLREALHSLPRSAGKSFDIFTLFLLVRDLELKVLKTWAELALKLGVEPPDARKGESSQKIQQYAVRLKRWMRSMHVDAFFEYLLGIPSPYWTEIPTLFELADRDGVAPADDMAIRALMPNIRPTRVRKRVDDDDQSQPAASRPRTDLWDARGHFDASSFGPSGPSSSEQITAYSPASTSRAHEDEGVWELRPVVQPAASKPPQRRHGAKVVSSAWRNRSMGAAATGKTRGRPPLNKSSVGVSETTLDEATTPEPAATPDAPSAPSISNSTVSPEGDASTQYMRVLSEPRGLGPGPGPPRIDTASNLTGPPEDPISSETPPANPPVFPPVTTPDYPHCTPKRAEELFRPRGSSISTETPDDSETAPGHTYDLDAAAQGTTSAGPGFFESFADRTNLDAVIAFQVNTTMEADWFDENGNQIPPCDLDEAVAICTSMLEQLWDAAPSQSGFLINLSALLGSTMLMTTTKLQMRRLAAAHGRCHYACSWEYRLGQVKGTYQMTHSLEIGRLKAKPGEEQTPEGSPSAAEEEETPESADVWKRRYENLLNTVRDKEEALASLRDSMYSTLRR</sequence>
<dbReference type="OrthoDB" id="2104370at2759"/>
<dbReference type="EMBL" id="JAGPXD010000007">
    <property type="protein sequence ID" value="KAH7347778.1"/>
    <property type="molecule type" value="Genomic_DNA"/>
</dbReference>
<feature type="compositionally biased region" description="Low complexity" evidence="1">
    <location>
        <begin position="204"/>
        <end position="214"/>
    </location>
</feature>
<dbReference type="InterPro" id="IPR018562">
    <property type="entry name" value="ARS-binding_2"/>
</dbReference>
<dbReference type="AlphaFoldDB" id="A0A8K0WYL1"/>
<feature type="region of interest" description="Disordered" evidence="1">
    <location>
        <begin position="1"/>
        <end position="20"/>
    </location>
</feature>
<feature type="compositionally biased region" description="Polar residues" evidence="1">
    <location>
        <begin position="215"/>
        <end position="226"/>
    </location>
</feature>
<feature type="compositionally biased region" description="Basic and acidic residues" evidence="1">
    <location>
        <begin position="190"/>
        <end position="201"/>
    </location>
</feature>
<evidence type="ECO:0000313" key="3">
    <source>
        <dbReference type="Proteomes" id="UP000813385"/>
    </source>
</evidence>
<feature type="region of interest" description="Disordered" evidence="1">
    <location>
        <begin position="172"/>
        <end position="371"/>
    </location>
</feature>
<dbReference type="PANTHER" id="PTHR42048">
    <property type="entry name" value="ARS-BINDING PROTEIN 2"/>
    <property type="match status" value="1"/>
</dbReference>
<accession>A0A8K0WYL1</accession>
<reference evidence="2" key="1">
    <citation type="journal article" date="2021" name="Nat. Commun.">
        <title>Genetic determinants of endophytism in the Arabidopsis root mycobiome.</title>
        <authorList>
            <person name="Mesny F."/>
            <person name="Miyauchi S."/>
            <person name="Thiergart T."/>
            <person name="Pickel B."/>
            <person name="Atanasova L."/>
            <person name="Karlsson M."/>
            <person name="Huettel B."/>
            <person name="Barry K.W."/>
            <person name="Haridas S."/>
            <person name="Chen C."/>
            <person name="Bauer D."/>
            <person name="Andreopoulos W."/>
            <person name="Pangilinan J."/>
            <person name="LaButti K."/>
            <person name="Riley R."/>
            <person name="Lipzen A."/>
            <person name="Clum A."/>
            <person name="Drula E."/>
            <person name="Henrissat B."/>
            <person name="Kohler A."/>
            <person name="Grigoriev I.V."/>
            <person name="Martin F.M."/>
            <person name="Hacquard S."/>
        </authorList>
    </citation>
    <scope>NUCLEOTIDE SEQUENCE</scope>
    <source>
        <strain evidence="2">MPI-CAGE-AT-0016</strain>
    </source>
</reference>
<feature type="compositionally biased region" description="Polar residues" evidence="1">
    <location>
        <begin position="313"/>
        <end position="328"/>
    </location>
</feature>